<organism evidence="2 3">
    <name type="scientific">Trichoglossum hirsutum</name>
    <dbReference type="NCBI Taxonomy" id="265104"/>
    <lineage>
        <taxon>Eukaryota</taxon>
        <taxon>Fungi</taxon>
        <taxon>Dikarya</taxon>
        <taxon>Ascomycota</taxon>
        <taxon>Pezizomycotina</taxon>
        <taxon>Geoglossomycetes</taxon>
        <taxon>Geoglossales</taxon>
        <taxon>Geoglossaceae</taxon>
        <taxon>Trichoglossum</taxon>
    </lineage>
</organism>
<reference evidence="2" key="1">
    <citation type="submission" date="2021-03" db="EMBL/GenBank/DDBJ databases">
        <title>Comparative genomics and phylogenomic investigation of the class Geoglossomycetes provide insights into ecological specialization and systematics.</title>
        <authorList>
            <person name="Melie T."/>
            <person name="Pirro S."/>
            <person name="Miller A.N."/>
            <person name="Quandt A."/>
        </authorList>
    </citation>
    <scope>NUCLEOTIDE SEQUENCE</scope>
    <source>
        <strain evidence="2">CAQ_001_2017</strain>
    </source>
</reference>
<comment type="caution">
    <text evidence="2">The sequence shown here is derived from an EMBL/GenBank/DDBJ whole genome shotgun (WGS) entry which is preliminary data.</text>
</comment>
<dbReference type="AlphaFoldDB" id="A0A9P8RLZ0"/>
<protein>
    <submittedName>
        <fullName evidence="2">Uncharacterized protein</fullName>
    </submittedName>
</protein>
<gene>
    <name evidence="2" type="ORF">GP486_005586</name>
</gene>
<feature type="region of interest" description="Disordered" evidence="1">
    <location>
        <begin position="296"/>
        <end position="370"/>
    </location>
</feature>
<dbReference type="EMBL" id="JAGHQM010001071">
    <property type="protein sequence ID" value="KAH0556559.1"/>
    <property type="molecule type" value="Genomic_DNA"/>
</dbReference>
<accession>A0A9P8RLZ0</accession>
<proteinExistence type="predicted"/>
<feature type="compositionally biased region" description="Basic and acidic residues" evidence="1">
    <location>
        <begin position="166"/>
        <end position="176"/>
    </location>
</feature>
<keyword evidence="3" id="KW-1185">Reference proteome</keyword>
<feature type="region of interest" description="Disordered" evidence="1">
    <location>
        <begin position="166"/>
        <end position="213"/>
    </location>
</feature>
<feature type="compositionally biased region" description="Low complexity" evidence="1">
    <location>
        <begin position="177"/>
        <end position="213"/>
    </location>
</feature>
<name>A0A9P8RLZ0_9PEZI</name>
<feature type="compositionally biased region" description="Pro residues" evidence="1">
    <location>
        <begin position="345"/>
        <end position="361"/>
    </location>
</feature>
<evidence type="ECO:0000256" key="1">
    <source>
        <dbReference type="SAM" id="MobiDB-lite"/>
    </source>
</evidence>
<evidence type="ECO:0000313" key="2">
    <source>
        <dbReference type="EMBL" id="KAH0556559.1"/>
    </source>
</evidence>
<sequence length="493" mass="49766">MLNPSASSAISSLNAIPQPTIRTSSIVQSGTTQFVAVLAGGSIPTPITFPTPTTTITSNSPDLSTSVASVSNQITALFPAISSWASNPAPAKATPIINDITAVVGGIAVLLGNLPHGGGGGLGLFGSLIGGLGSIANGLESIVGNLPSGVVGPVLSALEGVKFDTDNLKNDEDKDSQTTTGTKNTQSTTSTSSGTKSSQSSSSSSSSSCTSTTTGYDTYVTCTVISSSKSVSTSCETSTVTTSGCQVTTTASTTTVSDCPLKSSISADYLSARAAAGTVVSGTTYPLAFWPTDVPVTSATSSTSGSSTSRSSASGSSSGNSTSTTSTSRSSSSSSASSLKSTSTTPPPPPTTTTTPPPPPSTTTSAAPTGPTGFHVVALKCNGNCQDALEIVPSAQDSCDTIAQNQPTWWGAAFPHPAEQKTQTNANQIPPFSLLQDSSNFDVLYVFSSQSTFSSKLCGLPKLNFTFTKTSATQNGAAQWSKKYFLSIQKDRT</sequence>
<evidence type="ECO:0000313" key="3">
    <source>
        <dbReference type="Proteomes" id="UP000750711"/>
    </source>
</evidence>
<dbReference type="Proteomes" id="UP000750711">
    <property type="component" value="Unassembled WGS sequence"/>
</dbReference>
<feature type="compositionally biased region" description="Low complexity" evidence="1">
    <location>
        <begin position="297"/>
        <end position="344"/>
    </location>
</feature>